<dbReference type="Pfam" id="PF13768">
    <property type="entry name" value="VWA_3"/>
    <property type="match status" value="2"/>
</dbReference>
<organism evidence="3 4">
    <name type="scientific">Rubritalea squalenifaciens DSM 18772</name>
    <dbReference type="NCBI Taxonomy" id="1123071"/>
    <lineage>
        <taxon>Bacteria</taxon>
        <taxon>Pseudomonadati</taxon>
        <taxon>Verrucomicrobiota</taxon>
        <taxon>Verrucomicrobiia</taxon>
        <taxon>Verrucomicrobiales</taxon>
        <taxon>Rubritaleaceae</taxon>
        <taxon>Rubritalea</taxon>
    </lineage>
</organism>
<keyword evidence="1" id="KW-0472">Membrane</keyword>
<dbReference type="Gene3D" id="3.40.50.410">
    <property type="entry name" value="von Willebrand factor, type A domain"/>
    <property type="match status" value="1"/>
</dbReference>
<feature type="transmembrane region" description="Helical" evidence="1">
    <location>
        <begin position="21"/>
        <end position="45"/>
    </location>
</feature>
<gene>
    <name evidence="3" type="ORF">SAMN02745181_3522</name>
</gene>
<keyword evidence="1" id="KW-0812">Transmembrane</keyword>
<dbReference type="SMART" id="SM00327">
    <property type="entry name" value="VWA"/>
    <property type="match status" value="1"/>
</dbReference>
<dbReference type="AlphaFoldDB" id="A0A1M6R1G4"/>
<dbReference type="EMBL" id="FQYR01000007">
    <property type="protein sequence ID" value="SHK26292.1"/>
    <property type="molecule type" value="Genomic_DNA"/>
</dbReference>
<dbReference type="InterPro" id="IPR036465">
    <property type="entry name" value="vWFA_dom_sf"/>
</dbReference>
<dbReference type="InterPro" id="IPR002035">
    <property type="entry name" value="VWF_A"/>
</dbReference>
<feature type="domain" description="VWFA" evidence="2">
    <location>
        <begin position="152"/>
        <end position="360"/>
    </location>
</feature>
<evidence type="ECO:0000259" key="2">
    <source>
        <dbReference type="PROSITE" id="PS50234"/>
    </source>
</evidence>
<name>A0A1M6R1G4_9BACT</name>
<proteinExistence type="predicted"/>
<dbReference type="STRING" id="1123071.SAMN02745181_3522"/>
<dbReference type="Proteomes" id="UP000184510">
    <property type="component" value="Unassembled WGS sequence"/>
</dbReference>
<sequence length="360" mass="38718">MSYHATNPELERVLEAQKRNATITSVIIALLVAALLGVIMAFILIATVTKSTPEIITFQAPSSTNEVVDRPEITNQVERKPSSPSSSMASVIVSNAASPVSVPKVDVDTPEPSLDFGDGDDFGAGWGSGGSGTGAAGGSGATFFEQSVKAEKICFVIDYSQSMTGRRIQLLKEELKKSVENLPESVQYQLIFFAGPAWVAGDRVEMAKDRKSAVVLHQDSELDWKSSGGAHNWDTRGRKMRPQWKPATKDNIQRSLSAIQSTPLVWGTAWEAPIEMALDMNPAPDVVFFMTDGSAGPDSEKIAKRMGHRAKRRGVVVNTIALMEPQVKGAMATLAQETGGAFSLVDQNGKSTVIVKPKEK</sequence>
<dbReference type="SUPFAM" id="SSF53300">
    <property type="entry name" value="vWA-like"/>
    <property type="match status" value="1"/>
</dbReference>
<evidence type="ECO:0000256" key="1">
    <source>
        <dbReference type="SAM" id="Phobius"/>
    </source>
</evidence>
<protein>
    <submittedName>
        <fullName evidence="3">von Willebrand factor type A domain-containing protein</fullName>
    </submittedName>
</protein>
<dbReference type="InParanoid" id="A0A1M6R1G4"/>
<dbReference type="PROSITE" id="PS50234">
    <property type="entry name" value="VWFA"/>
    <property type="match status" value="1"/>
</dbReference>
<accession>A0A1M6R1G4</accession>
<reference evidence="3 4" key="1">
    <citation type="submission" date="2016-11" db="EMBL/GenBank/DDBJ databases">
        <authorList>
            <person name="Jaros S."/>
            <person name="Januszkiewicz K."/>
            <person name="Wedrychowicz H."/>
        </authorList>
    </citation>
    <scope>NUCLEOTIDE SEQUENCE [LARGE SCALE GENOMIC DNA]</scope>
    <source>
        <strain evidence="3 4">DSM 18772</strain>
    </source>
</reference>
<evidence type="ECO:0000313" key="4">
    <source>
        <dbReference type="Proteomes" id="UP000184510"/>
    </source>
</evidence>
<keyword evidence="4" id="KW-1185">Reference proteome</keyword>
<evidence type="ECO:0000313" key="3">
    <source>
        <dbReference type="EMBL" id="SHK26292.1"/>
    </source>
</evidence>
<keyword evidence="1" id="KW-1133">Transmembrane helix</keyword>